<dbReference type="Proteomes" id="UP000324298">
    <property type="component" value="Unassembled WGS sequence"/>
</dbReference>
<dbReference type="RefSeq" id="WP_149307669.1">
    <property type="nucleotide sequence ID" value="NZ_SRSD01000006.1"/>
</dbReference>
<evidence type="ECO:0000313" key="5">
    <source>
        <dbReference type="Proteomes" id="UP000324298"/>
    </source>
</evidence>
<gene>
    <name evidence="4" type="ORF">ET418_11010</name>
</gene>
<dbReference type="GO" id="GO:0046872">
    <property type="term" value="F:metal ion binding"/>
    <property type="evidence" value="ECO:0007669"/>
    <property type="project" value="InterPro"/>
</dbReference>
<dbReference type="SUPFAM" id="SSF63411">
    <property type="entry name" value="LuxS/MPP-like metallohydrolase"/>
    <property type="match status" value="2"/>
</dbReference>
<dbReference type="InterPro" id="IPR050361">
    <property type="entry name" value="MPP/UQCRC_Complex"/>
</dbReference>
<dbReference type="Pfam" id="PF00675">
    <property type="entry name" value="Peptidase_M16"/>
    <property type="match status" value="1"/>
</dbReference>
<dbReference type="AlphaFoldDB" id="A0A5A9XFS7"/>
<proteinExistence type="predicted"/>
<dbReference type="Gene3D" id="3.30.830.10">
    <property type="entry name" value="Metalloenzyme, LuxS/M16 peptidase-like"/>
    <property type="match status" value="2"/>
</dbReference>
<evidence type="ECO:0000259" key="3">
    <source>
        <dbReference type="Pfam" id="PF05193"/>
    </source>
</evidence>
<evidence type="ECO:0000259" key="2">
    <source>
        <dbReference type="Pfam" id="PF00675"/>
    </source>
</evidence>
<dbReference type="OrthoDB" id="9811314at2"/>
<keyword evidence="5" id="KW-1185">Reference proteome</keyword>
<dbReference type="PANTHER" id="PTHR11851:SF225">
    <property type="entry name" value="NON-PEPTIDASE HOMOLOG YMXG"/>
    <property type="match status" value="1"/>
</dbReference>
<accession>A0A5A9XFS7</accession>
<name>A0A5A9XFS7_9BACT</name>
<sequence length="475" mass="52093">MKRLILSLVLLVTAWAAVAAADGGKADPRTMSFPELRFEIPTAERAVLECGMPVYLLRDTELPIINITALVRTGSVYEPATKAGLAALTGSVMRSGGAGGLSPEQMDDELEFMASAVESGIGPDMGTVSLTSLTKNFSRTLRIFGDVLLHPDFSQKRVDIAHKHLIEGLRRQNDDPKEIAGRELNRAIYAGHPLGAVPTFASANAITRQDMVDFHRRFFRPDAMILAISGDFDRGALLRELNAVFGKPAIAPPAALPDIPQPKAEFRPEVIYGKKEVNQTVIRMGHLGVTKDSPDIYALRIMDYILGGSFTSRLTMEIRTNQGLAYNVDSRFDVGRRFTGTFIAETETKAGSTGKAVSLMEEIIAGMTREPVSDQELKAAKEYIINSFMFGFTSPASIVTQRARLEFYGYAPGYLEGYRDNIARVTKEDVLAAARRHLRPEAFKLVVVGDAAKFDKPLTALGAVRELDLRQQPEK</sequence>
<feature type="signal peptide" evidence="1">
    <location>
        <begin position="1"/>
        <end position="21"/>
    </location>
</feature>
<dbReference type="InterPro" id="IPR011765">
    <property type="entry name" value="Pept_M16_N"/>
</dbReference>
<comment type="caution">
    <text evidence="4">The sequence shown here is derived from an EMBL/GenBank/DDBJ whole genome shotgun (WGS) entry which is preliminary data.</text>
</comment>
<feature type="domain" description="Peptidase M16 N-terminal" evidence="2">
    <location>
        <begin position="66"/>
        <end position="195"/>
    </location>
</feature>
<feature type="domain" description="Peptidase M16 C-terminal" evidence="3">
    <location>
        <begin position="206"/>
        <end position="382"/>
    </location>
</feature>
<dbReference type="PANTHER" id="PTHR11851">
    <property type="entry name" value="METALLOPROTEASE"/>
    <property type="match status" value="1"/>
</dbReference>
<dbReference type="EMBL" id="SRSD01000006">
    <property type="protein sequence ID" value="KAA0891305.1"/>
    <property type="molecule type" value="Genomic_DNA"/>
</dbReference>
<evidence type="ECO:0000313" key="4">
    <source>
        <dbReference type="EMBL" id="KAA0891305.1"/>
    </source>
</evidence>
<feature type="chain" id="PRO_5022909772" evidence="1">
    <location>
        <begin position="22"/>
        <end position="475"/>
    </location>
</feature>
<reference evidence="4 5" key="1">
    <citation type="submission" date="2019-04" db="EMBL/GenBank/DDBJ databases">
        <title>Geobacter ruber sp. nov., ferric-reducing bacteria isolated from paddy soil.</title>
        <authorList>
            <person name="Xu Z."/>
            <person name="Masuda Y."/>
            <person name="Itoh H."/>
            <person name="Senoo K."/>
        </authorList>
    </citation>
    <scope>NUCLEOTIDE SEQUENCE [LARGE SCALE GENOMIC DNA]</scope>
    <source>
        <strain evidence="4 5">Red88</strain>
    </source>
</reference>
<keyword evidence="1" id="KW-0732">Signal</keyword>
<evidence type="ECO:0000256" key="1">
    <source>
        <dbReference type="SAM" id="SignalP"/>
    </source>
</evidence>
<protein>
    <submittedName>
        <fullName evidence="4">Insulinase family protein</fullName>
    </submittedName>
</protein>
<organism evidence="4 5">
    <name type="scientific">Oryzomonas rubra</name>
    <dbReference type="NCBI Taxonomy" id="2509454"/>
    <lineage>
        <taxon>Bacteria</taxon>
        <taxon>Pseudomonadati</taxon>
        <taxon>Thermodesulfobacteriota</taxon>
        <taxon>Desulfuromonadia</taxon>
        <taxon>Geobacterales</taxon>
        <taxon>Geobacteraceae</taxon>
        <taxon>Oryzomonas</taxon>
    </lineage>
</organism>
<dbReference type="Pfam" id="PF05193">
    <property type="entry name" value="Peptidase_M16_C"/>
    <property type="match status" value="1"/>
</dbReference>
<dbReference type="InterPro" id="IPR007863">
    <property type="entry name" value="Peptidase_M16_C"/>
</dbReference>
<dbReference type="InterPro" id="IPR011249">
    <property type="entry name" value="Metalloenz_LuxS/M16"/>
</dbReference>